<dbReference type="Pfam" id="PF05699">
    <property type="entry name" value="Dimer_Tnp_hAT"/>
    <property type="match status" value="1"/>
</dbReference>
<feature type="compositionally biased region" description="Basic and acidic residues" evidence="6">
    <location>
        <begin position="325"/>
        <end position="339"/>
    </location>
</feature>
<dbReference type="EMBL" id="BKCJ010002489">
    <property type="protein sequence ID" value="GEU48908.1"/>
    <property type="molecule type" value="Genomic_DNA"/>
</dbReference>
<comment type="caution">
    <text evidence="9">The sequence shown here is derived from an EMBL/GenBank/DDBJ whole genome shotgun (WGS) entry which is preliminary data.</text>
</comment>
<evidence type="ECO:0000259" key="7">
    <source>
        <dbReference type="Pfam" id="PF05699"/>
    </source>
</evidence>
<evidence type="ECO:0000256" key="6">
    <source>
        <dbReference type="SAM" id="MobiDB-lite"/>
    </source>
</evidence>
<dbReference type="Pfam" id="PF25597">
    <property type="entry name" value="SH3_retrovirus"/>
    <property type="match status" value="1"/>
</dbReference>
<feature type="region of interest" description="Disordered" evidence="6">
    <location>
        <begin position="373"/>
        <end position="433"/>
    </location>
</feature>
<gene>
    <name evidence="9" type="ORF">Tci_020886</name>
</gene>
<dbReference type="InterPro" id="IPR057670">
    <property type="entry name" value="SH3_retrovirus"/>
</dbReference>
<feature type="region of interest" description="Disordered" evidence="6">
    <location>
        <begin position="312"/>
        <end position="347"/>
    </location>
</feature>
<keyword evidence="3" id="KW-0863">Zinc-finger</keyword>
<feature type="compositionally biased region" description="Basic and acidic residues" evidence="6">
    <location>
        <begin position="1339"/>
        <end position="1349"/>
    </location>
</feature>
<feature type="region of interest" description="Disordered" evidence="6">
    <location>
        <begin position="1336"/>
        <end position="1364"/>
    </location>
</feature>
<keyword evidence="4" id="KW-0862">Zinc</keyword>
<proteinExistence type="predicted"/>
<name>A0A6L2KHD4_TANCI</name>
<dbReference type="PANTHER" id="PTHR46481">
    <property type="entry name" value="ZINC FINGER BED DOMAIN-CONTAINING PROTEIN 4"/>
    <property type="match status" value="1"/>
</dbReference>
<dbReference type="SUPFAM" id="SSF53098">
    <property type="entry name" value="Ribonuclease H-like"/>
    <property type="match status" value="1"/>
</dbReference>
<sequence length="1448" mass="162586">MSDNTKKAQCIHCLHFFSKDFNSTLKNHISHPHYEALKRAVEPGQSSLSRDGSIFVYNPDVLREQFASLAIQRGLPFNHFDDEQTTRVFQKHLQPKYNHVSRTTLKRDVMKLWVAAKQTIIDDFLKLNTNVNLTTDVWSAPHGVPGSYIYVTAHWIEPGTWKMTKRVIAFEDFPAPHSGSALAKTLRNVFVNFNLENKIVLITLDNASNNTSAIGKLKLKYEPPMEGRYYHSRCVAHIIDLCVQDGSPTRSKANETTFFVLSRMAMDILSVQATLVASESAFSTNFEEEILDTEVQANEVIPLSDEEIELDAANSEGSMSGSGSRGEEAEAEAKKKSSDEDSLTSDSEDKEYALVVKEFKKFFKRRGRFVRQPQDERKSFQRSRNDKNGKSKRKFFRCGDPNHLIKECPKSPRSNNQRAFIGGAWSDSGEDEEEKTKDETCIIAQASNKICLGINLEPDEWIKDSGCSKHMTEMVTPSLDSVSTNLQESGIHLDVVGTSRYHLKVSKFFLVEKMCEETSEEIIPSRDGSHGPIKVNGIYNLEKVLKMLDRVFGYKSVECTSVLHQPDGVRSQGDTLPLSGSSMALRESSRVSLGWLRSDAVTIWVVTASCRTGDTISRLYYLTKFDQKSYEGVFLGYSQNSKAYIILNKQTIKVKESLNVTFDENPPPPKTSPLEDDDLVEEEAIEIIHYTMMSEDSSAAGTNNRPPMLEESDYESWKICIERYIKGKTHGKLIWKSILNGTLAHPQITDQVPIGSPAGISTKETWESLELLMKGLGQTLDRRKEGLFDEYECFRANGNELIQDYFVRFHKLINDMKVTKLTIPTHQMNTKFVNNFPPYWSKYVTSVKNVKNLSTDSYIDLYTHLRSYEEHALKKLKKQEQSSSVVDPLAYLVKTTYQHAPTYSTTTSPSQLTPALAFTSSSTAQSHDDSMSSSNTGTHATVHDGQIITESVQRRAPGNTGNTRYQGNQNNGQGVNNKKKAKENGAVLDVEAEAFFADMECIVPLAEPLALTTTNMFQVNHEDAYDSDVDDEPNAAAAFMANLSSSSSQINEVRTFNDNIFETISPSWPSEVPQDEHLDFDDDSVHEDYTIPYDQYLSNKESQDVPTEASRIPSTAAFMLQTLTDLTTQVEGHRKVNQEQALVNATLSAKLDQCANSNATPSNAIFEINKLKDQLQERDETIRNLESQFNISRMLKIGSPIELSKASTHSRNTSNEKIAALNAKIAKMKPSGSGTKVSEPKTPEKPKVLASGMYAISSKYITPHRRGDWAPPTTRKKHVTFQEPLIVLTTHTKQPVVNNHEQPNVNVIVSTELTLATEVNKPQFTRENQKSRVFPTKNESARRVEDHPRNLNKRNNKPQVARPKTIPKNVKKTDITVAYRIIPQWKPTGRKFILCDIYGLKKSKAPTAKPLELSPRVSSSSPINVISKSSTTPTNLLYPVGFYPTCSV</sequence>
<feature type="domain" description="Retroviral polymerase SH3-like" evidence="8">
    <location>
        <begin position="622"/>
        <end position="672"/>
    </location>
</feature>
<evidence type="ECO:0000256" key="5">
    <source>
        <dbReference type="ARBA" id="ARBA00023242"/>
    </source>
</evidence>
<feature type="compositionally biased region" description="Polar residues" evidence="6">
    <location>
        <begin position="920"/>
        <end position="939"/>
    </location>
</feature>
<evidence type="ECO:0000256" key="1">
    <source>
        <dbReference type="ARBA" id="ARBA00004123"/>
    </source>
</evidence>
<accession>A0A6L2KHD4</accession>
<organism evidence="9">
    <name type="scientific">Tanacetum cinerariifolium</name>
    <name type="common">Dalmatian daisy</name>
    <name type="synonym">Chrysanthemum cinerariifolium</name>
    <dbReference type="NCBI Taxonomy" id="118510"/>
    <lineage>
        <taxon>Eukaryota</taxon>
        <taxon>Viridiplantae</taxon>
        <taxon>Streptophyta</taxon>
        <taxon>Embryophyta</taxon>
        <taxon>Tracheophyta</taxon>
        <taxon>Spermatophyta</taxon>
        <taxon>Magnoliopsida</taxon>
        <taxon>eudicotyledons</taxon>
        <taxon>Gunneridae</taxon>
        <taxon>Pentapetalae</taxon>
        <taxon>asterids</taxon>
        <taxon>campanulids</taxon>
        <taxon>Asterales</taxon>
        <taxon>Asteraceae</taxon>
        <taxon>Asteroideae</taxon>
        <taxon>Anthemideae</taxon>
        <taxon>Anthemidinae</taxon>
        <taxon>Tanacetum</taxon>
    </lineage>
</organism>
<keyword evidence="5" id="KW-0539">Nucleus</keyword>
<feature type="compositionally biased region" description="Low complexity" evidence="6">
    <location>
        <begin position="958"/>
        <end position="976"/>
    </location>
</feature>
<dbReference type="GO" id="GO:0008270">
    <property type="term" value="F:zinc ion binding"/>
    <property type="evidence" value="ECO:0007669"/>
    <property type="project" value="UniProtKB-KW"/>
</dbReference>
<feature type="region of interest" description="Disordered" evidence="6">
    <location>
        <begin position="920"/>
        <end position="940"/>
    </location>
</feature>
<comment type="subcellular location">
    <subcellularLocation>
        <location evidence="1">Nucleus</location>
    </subcellularLocation>
</comment>
<feature type="compositionally biased region" description="Basic and acidic residues" evidence="6">
    <location>
        <begin position="373"/>
        <end position="389"/>
    </location>
</feature>
<feature type="region of interest" description="Disordered" evidence="6">
    <location>
        <begin position="956"/>
        <end position="980"/>
    </location>
</feature>
<protein>
    <submittedName>
        <fullName evidence="9">Zinc finger BED domain-containing protein RICESLEEPER 2-like</fullName>
    </submittedName>
</protein>
<dbReference type="GO" id="GO:0005634">
    <property type="term" value="C:nucleus"/>
    <property type="evidence" value="ECO:0007669"/>
    <property type="project" value="UniProtKB-SubCell"/>
</dbReference>
<dbReference type="InterPro" id="IPR052035">
    <property type="entry name" value="ZnF_BED_domain_contain"/>
</dbReference>
<dbReference type="InterPro" id="IPR012337">
    <property type="entry name" value="RNaseH-like_sf"/>
</dbReference>
<evidence type="ECO:0000256" key="3">
    <source>
        <dbReference type="ARBA" id="ARBA00022771"/>
    </source>
</evidence>
<feature type="domain" description="HAT C-terminal dimerisation" evidence="7">
    <location>
        <begin position="252"/>
        <end position="291"/>
    </location>
</feature>
<evidence type="ECO:0000256" key="4">
    <source>
        <dbReference type="ARBA" id="ARBA00022833"/>
    </source>
</evidence>
<dbReference type="InterPro" id="IPR008906">
    <property type="entry name" value="HATC_C_dom"/>
</dbReference>
<evidence type="ECO:0000259" key="8">
    <source>
        <dbReference type="Pfam" id="PF25597"/>
    </source>
</evidence>
<keyword evidence="2" id="KW-0479">Metal-binding</keyword>
<dbReference type="GO" id="GO:0046983">
    <property type="term" value="F:protein dimerization activity"/>
    <property type="evidence" value="ECO:0007669"/>
    <property type="project" value="InterPro"/>
</dbReference>
<evidence type="ECO:0000313" key="9">
    <source>
        <dbReference type="EMBL" id="GEU48908.1"/>
    </source>
</evidence>
<evidence type="ECO:0000256" key="2">
    <source>
        <dbReference type="ARBA" id="ARBA00022723"/>
    </source>
</evidence>
<reference evidence="9" key="1">
    <citation type="journal article" date="2019" name="Sci. Rep.">
        <title>Draft genome of Tanacetum cinerariifolium, the natural source of mosquito coil.</title>
        <authorList>
            <person name="Yamashiro T."/>
            <person name="Shiraishi A."/>
            <person name="Satake H."/>
            <person name="Nakayama K."/>
        </authorList>
    </citation>
    <scope>NUCLEOTIDE SEQUENCE</scope>
</reference>
<dbReference type="PANTHER" id="PTHR46481:SF10">
    <property type="entry name" value="ZINC FINGER BED DOMAIN-CONTAINING PROTEIN 39"/>
    <property type="match status" value="1"/>
</dbReference>